<dbReference type="AlphaFoldDB" id="A0A066QIA2"/>
<dbReference type="InterPro" id="IPR049855">
    <property type="entry name" value="DotG/IcmE-like_C"/>
</dbReference>
<evidence type="ECO:0000313" key="8">
    <source>
        <dbReference type="Proteomes" id="UP000281900"/>
    </source>
</evidence>
<evidence type="ECO:0000256" key="2">
    <source>
        <dbReference type="SAM" id="Phobius"/>
    </source>
</evidence>
<reference evidence="5 8" key="4">
    <citation type="submission" date="2018-07" db="EMBL/GenBank/DDBJ databases">
        <title>Genomic analysis of colistin resistant EHEC isolated from cattle in Japan.</title>
        <authorList>
            <person name="Kusumoto M."/>
            <person name="Misumi W."/>
            <person name="Ogura Y."/>
            <person name="Hayashi T."/>
            <person name="Akiba M."/>
        </authorList>
    </citation>
    <scope>NUCLEOTIDE SEQUENCE [LARGE SCALE GENOMIC DNA]</scope>
    <source>
        <strain evidence="5 8">E2863</strain>
        <plasmid evidence="5 8">pE2863-1</plasmid>
    </source>
</reference>
<feature type="compositionally biased region" description="Polar residues" evidence="1">
    <location>
        <begin position="386"/>
        <end position="396"/>
    </location>
</feature>
<keyword evidence="7" id="KW-0614">Plasmid</keyword>
<geneLocation type="plasmid" evidence="3">
    <name>pH2332-107</name>
</geneLocation>
<geneLocation type="plasmid" evidence="7">
    <name>unnamed2</name>
</geneLocation>
<dbReference type="EMBL" id="RRGJ01000132">
    <property type="protein sequence ID" value="TJQ06056.1"/>
    <property type="molecule type" value="Genomic_DNA"/>
</dbReference>
<keyword evidence="2" id="KW-1133">Transmembrane helix</keyword>
<evidence type="ECO:0000313" key="10">
    <source>
        <dbReference type="Proteomes" id="UP000309937"/>
    </source>
</evidence>
<feature type="transmembrane region" description="Helical" evidence="2">
    <location>
        <begin position="15"/>
        <end position="37"/>
    </location>
</feature>
<dbReference type="EMBL" id="LT985320">
    <property type="protein sequence ID" value="SPE07621.1"/>
    <property type="molecule type" value="Genomic_DNA"/>
</dbReference>
<dbReference type="CDD" id="cd16431">
    <property type="entry name" value="IcmE"/>
    <property type="match status" value="1"/>
</dbReference>
<evidence type="ECO:0000256" key="1">
    <source>
        <dbReference type="SAM" id="MobiDB-lite"/>
    </source>
</evidence>
<sequence length="443" mass="47018">MSAEQDTAAKSGKKLSALLVLGGVIIIGGGYLLLTWLSPENSASLSSVNINSTTTGSGRTVVESQHYRDLLRADNERGAAEALRNNQTFIASLPRGLDTDHGKNQSRDTQPADQAEGSGQPSTPPQADQTAREKQREALQKLLARINTQHPDARPPVVAAAMWGTTGAPGISSHASPPGTGTSPQPRLQEASLATPAARTGIQLIPALTRVPAFIDTEVDSDNAVSRVVASVPAGPWAGAVLYSQDARLAGKGMDIHFDRMMWRGMFLKVNAYALNEHTGMSSVASDVNHRWFKHIVLPSVLGGVGSVGSLYKDANTQVIQGNYGSITGRVGMPDGEALAGVIAGGMAERGSQLLTRQAESEPYRQVTVSRGEVVSILFVEPVMSNDISPPSSGTAPSVPPPSGRPLTQEEAERQASDRIQAAVMRKQNEMRQRYGIQQESHP</sequence>
<name>A0A066QIA2_ECOLX</name>
<evidence type="ECO:0000313" key="7">
    <source>
        <dbReference type="EMBL" id="TJQ06056.1"/>
    </source>
</evidence>
<accession>A0A066QIA2</accession>
<dbReference type="EMBL" id="AP018803">
    <property type="protein sequence ID" value="BBF56843.1"/>
    <property type="molecule type" value="Genomic_DNA"/>
</dbReference>
<gene>
    <name evidence="5" type="primary">traO</name>
    <name evidence="7" type="ORF">C9Z68_26165</name>
    <name evidence="5" type="ORF">E2863_05438</name>
    <name evidence="6" type="ORF">RCS85_PII0047</name>
</gene>
<reference evidence="6" key="3">
    <citation type="submission" date="2018-02" db="EMBL/GenBank/DDBJ databases">
        <authorList>
            <person name="Cohen D.B."/>
            <person name="Kent A.D."/>
        </authorList>
    </citation>
    <scope>NUCLEOTIDE SEQUENCE</scope>
    <source>
        <strain evidence="6">ECOR 3</strain>
    </source>
</reference>
<evidence type="ECO:0000313" key="9">
    <source>
        <dbReference type="Proteomes" id="UP000309889"/>
    </source>
</evidence>
<evidence type="ECO:0000313" key="4">
    <source>
        <dbReference type="EMBL" id="AIF79255.1"/>
    </source>
</evidence>
<feature type="region of interest" description="Disordered" evidence="1">
    <location>
        <begin position="94"/>
        <end position="135"/>
    </location>
</feature>
<dbReference type="NCBIfam" id="NF033884">
    <property type="entry name" value="conj_TraO_IncI1"/>
    <property type="match status" value="1"/>
</dbReference>
<dbReference type="RefSeq" id="WP_009453278.1">
    <property type="nucleotide sequence ID" value="NC_025138.1"/>
</dbReference>
<reference evidence="7 10" key="5">
    <citation type="submission" date="2018-12" db="EMBL/GenBank/DDBJ databases">
        <title>Food and Water Safety Consortium.</title>
        <authorList>
            <person name="Tyson S."/>
            <person name="Peterson C.-L."/>
            <person name="Olson A."/>
            <person name="Tyler S."/>
            <person name="Cabral J."/>
            <person name="Lynch T."/>
            <person name="Knox N."/>
            <person name="Van Domselaar G."/>
            <person name="Graham M."/>
        </authorList>
    </citation>
    <scope>NUCLEOTIDE SEQUENCE [LARGE SCALE GENOMIC DNA]</scope>
    <source>
        <strain evidence="7 10">FWSEC0118</strain>
        <plasmid evidence="7">unnamed2</plasmid>
    </source>
</reference>
<geneLocation type="plasmid" evidence="6">
    <name>RCS85_pII</name>
</geneLocation>
<feature type="compositionally biased region" description="Polar residues" evidence="1">
    <location>
        <begin position="107"/>
        <end position="129"/>
    </location>
</feature>
<dbReference type="PATRIC" id="fig|562.6983.peg.1755"/>
<feature type="compositionally biased region" description="Polar residues" evidence="1">
    <location>
        <begin position="173"/>
        <end position="186"/>
    </location>
</feature>
<geneLocation type="plasmid" evidence="4">
    <name>pL2-87</name>
</geneLocation>
<evidence type="ECO:0000313" key="6">
    <source>
        <dbReference type="EMBL" id="SPE07621.1"/>
    </source>
</evidence>
<reference evidence="9" key="2">
    <citation type="submission" date="2018-02" db="EMBL/GenBank/DDBJ databases">
        <authorList>
            <person name="Cea G.-C."/>
            <person name="William W."/>
        </authorList>
    </citation>
    <scope>NUCLEOTIDE SEQUENCE [LARGE SCALE GENOMIC DNA]</scope>
    <source>
        <strain evidence="9">ECOR 3</strain>
        <plasmid evidence="9">rcs85_pii</plasmid>
    </source>
</reference>
<feature type="region of interest" description="Disordered" evidence="1">
    <location>
        <begin position="164"/>
        <end position="187"/>
    </location>
</feature>
<evidence type="ECO:0000313" key="3">
    <source>
        <dbReference type="EMBL" id="AIF77560.1"/>
    </source>
</evidence>
<feature type="region of interest" description="Disordered" evidence="1">
    <location>
        <begin position="386"/>
        <end position="418"/>
    </location>
</feature>
<feature type="compositionally biased region" description="Basic and acidic residues" evidence="1">
    <location>
        <begin position="97"/>
        <end position="106"/>
    </location>
</feature>
<dbReference type="Proteomes" id="UP000309937">
    <property type="component" value="Unassembled WGS sequence"/>
</dbReference>
<protein>
    <submittedName>
        <fullName evidence="7">Conjugal transfer protein TraO</fullName>
    </submittedName>
    <submittedName>
        <fullName evidence="3">Conjugative transfer protein TraO</fullName>
    </submittedName>
</protein>
<dbReference type="EMBL" id="KJ484627">
    <property type="protein sequence ID" value="AIF77560.1"/>
    <property type="molecule type" value="Genomic_DNA"/>
</dbReference>
<dbReference type="Proteomes" id="UP000309889">
    <property type="component" value="Plasmid RCS85_pII"/>
</dbReference>
<proteinExistence type="predicted"/>
<keyword evidence="2" id="KW-0472">Membrane</keyword>
<geneLocation type="plasmid" evidence="9">
    <name>rcs85_pii</name>
</geneLocation>
<organism evidence="7 10">
    <name type="scientific">Escherichia coli</name>
    <dbReference type="NCBI Taxonomy" id="562"/>
    <lineage>
        <taxon>Bacteria</taxon>
        <taxon>Pseudomonadati</taxon>
        <taxon>Pseudomonadota</taxon>
        <taxon>Gammaproteobacteria</taxon>
        <taxon>Enterobacterales</taxon>
        <taxon>Enterobacteriaceae</taxon>
        <taxon>Escherichia</taxon>
    </lineage>
</organism>
<dbReference type="Proteomes" id="UP000281900">
    <property type="component" value="Plasmid pE2863-1"/>
</dbReference>
<evidence type="ECO:0000313" key="5">
    <source>
        <dbReference type="EMBL" id="BBF56843.1"/>
    </source>
</evidence>
<geneLocation type="plasmid" evidence="5 8">
    <name>pE2863-1</name>
</geneLocation>
<reference evidence="3" key="1">
    <citation type="journal article" date="2014" name="J. Antimicrob. Chemother.">
        <title>Nucleotide sequences of 16 transmissible plasmids identified in nine multidrug-resistant Escherichia coli isolates expressing an ESBL phenotype isolated from food-producing animals and healthy humans.</title>
        <authorList>
            <person name="Wang J."/>
            <person name="Stephan R."/>
            <person name="Power K."/>
            <person name="Yan Q."/>
            <person name="Hachler H."/>
            <person name="Fanning S."/>
        </authorList>
    </citation>
    <scope>NUCLEOTIDE SEQUENCE</scope>
    <source>
        <strain evidence="3">Human-2332</strain>
        <strain evidence="4">Lamb-2</strain>
        <plasmid evidence="3">pH2332-107</plasmid>
        <plasmid evidence="4">pL2-87</plasmid>
    </source>
</reference>
<dbReference type="EMBL" id="KJ484640">
    <property type="protein sequence ID" value="AIF79255.1"/>
    <property type="molecule type" value="Genomic_DNA"/>
</dbReference>
<keyword evidence="2" id="KW-0812">Transmembrane</keyword>